<dbReference type="InterPro" id="IPR001180">
    <property type="entry name" value="CNH_dom"/>
</dbReference>
<dbReference type="STRING" id="329884.A0A4U0WPL5"/>
<dbReference type="EMBL" id="NAJQ01000751">
    <property type="protein sequence ID" value="TKA65292.1"/>
    <property type="molecule type" value="Genomic_DNA"/>
</dbReference>
<dbReference type="Proteomes" id="UP000309340">
    <property type="component" value="Unassembled WGS sequence"/>
</dbReference>
<dbReference type="GO" id="GO:0006914">
    <property type="term" value="P:autophagy"/>
    <property type="evidence" value="ECO:0007669"/>
    <property type="project" value="TreeGrafter"/>
</dbReference>
<dbReference type="PANTHER" id="PTHR12894:SF27">
    <property type="entry name" value="TRANSFORMING GROWTH FACTOR-BETA RECEPTOR-ASSOCIATED PROTEIN 1"/>
    <property type="match status" value="1"/>
</dbReference>
<dbReference type="AlphaFoldDB" id="A0A4U0WPL5"/>
<dbReference type="GO" id="GO:0034058">
    <property type="term" value="P:endosomal vesicle fusion"/>
    <property type="evidence" value="ECO:0007669"/>
    <property type="project" value="TreeGrafter"/>
</dbReference>
<feature type="compositionally biased region" description="Low complexity" evidence="5">
    <location>
        <begin position="255"/>
        <end position="265"/>
    </location>
</feature>
<sequence length="1171" mass="128984">MEATSAQAANAPPPTDTSGPYVLRELIRDIPLGVHDENGGKVYITCVDTWNGNLYIGTSAGEVLHYVSLPAADDDDDSAAAQYIFATKLEPAYNTQQEGADKGVKKILLLPHAQKACILCNGTLTFYTLPELSPAFGGKIKQPGCLWVGGIDAMEHSWGGNAAYGTVIVICLKQRLRLIRIGDEARKIRYIELSGVCAIQRSRDLACVADGQGYSLLDVVNQRKNELFPITSLSAPETSQHEPKTLPSKTREASRSFSSSSPIRLGRGHERNVSMGAEPKNNDRLRPDSSSRWPARGSSRQPDSPAQPSSRDQSPAKPGSGEASARTSTEAPGEAEVQTRRLPPNIANPTPNEFLLTTGTKMDEPGVGMFVNLEGDVVRGTVEFSTYPTSLVLDGRQDAAAGDSPEQSVQEGYVLALVKRMVNGEPTTAIEIQRWDAEPGEAQMSKQWLAVTSSDEEDGEVSDDYGIGLRRVSTSVQLAVPEISTSLRLRRLPLGKKSESEAESDAKRNQEEDKFISRLTHVPANILLYHEDKISWVVRNALIAQLEKQLRDAVKRTDDCGISIDVPAVQRVVNGIRGQDATTELDFLTLTYVRQKASLLLFGNLVLQTASGIVAYERDKRFAEEALMAGEIDPRTILSLVAPLADEVDAGEQGIWVSQGLRDTYVLLRGSFDAEKLVQDPKGAYGDNLLQLIKRYLFAWRKKKGFGSVADEAHVFRTVDAAVLHVLLLLDQTTPRGPAAPGSVRAELNDVVDRGVDCFERAIELFEQYHRLYMLSRLYQSRKMTSQVLATWKSILEGEHDAGGELIEGEQDVRKYLAKLRDATLVQEYGAWLATRNPKLGVQVFADDSSRVKFQPQEAVAILKEKAPGAVKDYLEHLVFGKHHSQYVNDLIAFYLDAVLSELERSDEAKGILLQSYETYRALRPPKPTYRQFITDNAVPAEWWHNRLRLLQLIGGGAAEGKASYDVHSLGQRLAPYSNELVPEMIILNAREGKHGEALRLLTHGLGDYDTAIRYCLLGGERIFHPGSGGLGAESGAKLPTREQQVQLFDTLLHEFLVLEDLSERVERTAELLERFGAWFDVAKVLEVVPEDWSVELLGGFLVQALRRLVGERRETGVVRGLRGVENLRWAEVWGEKVGGAGGRVVTVEGEREGDCGVLPLVDGDTSNRHT</sequence>
<feature type="compositionally biased region" description="Basic and acidic residues" evidence="5">
    <location>
        <begin position="239"/>
        <end position="254"/>
    </location>
</feature>
<feature type="region of interest" description="Disordered" evidence="5">
    <location>
        <begin position="1"/>
        <end position="20"/>
    </location>
</feature>
<keyword evidence="8" id="KW-1185">Reference proteome</keyword>
<evidence type="ECO:0000313" key="8">
    <source>
        <dbReference type="Proteomes" id="UP000309340"/>
    </source>
</evidence>
<dbReference type="PROSITE" id="PS50219">
    <property type="entry name" value="CNH"/>
    <property type="match status" value="1"/>
</dbReference>
<dbReference type="GO" id="GO:0016020">
    <property type="term" value="C:membrane"/>
    <property type="evidence" value="ECO:0007669"/>
    <property type="project" value="TreeGrafter"/>
</dbReference>
<evidence type="ECO:0000256" key="3">
    <source>
        <dbReference type="ARBA" id="ARBA00022490"/>
    </source>
</evidence>
<evidence type="ECO:0000259" key="6">
    <source>
        <dbReference type="PROSITE" id="PS50219"/>
    </source>
</evidence>
<gene>
    <name evidence="7" type="ORF">B0A55_12560</name>
</gene>
<dbReference type="InterPro" id="IPR032914">
    <property type="entry name" value="Vam6/VPS39/TRAP1"/>
</dbReference>
<dbReference type="PANTHER" id="PTHR12894">
    <property type="entry name" value="CNH DOMAIN CONTAINING"/>
    <property type="match status" value="1"/>
</dbReference>
<evidence type="ECO:0000256" key="1">
    <source>
        <dbReference type="ARBA" id="ARBA00004496"/>
    </source>
</evidence>
<accession>A0A4U0WPL5</accession>
<evidence type="ECO:0000313" key="7">
    <source>
        <dbReference type="EMBL" id="TKA65292.1"/>
    </source>
</evidence>
<protein>
    <recommendedName>
        <fullName evidence="6">CNH domain-containing protein</fullName>
    </recommendedName>
</protein>
<feature type="compositionally biased region" description="Basic and acidic residues" evidence="5">
    <location>
        <begin position="280"/>
        <end position="289"/>
    </location>
</feature>
<feature type="domain" description="CNH" evidence="6">
    <location>
        <begin position="41"/>
        <end position="436"/>
    </location>
</feature>
<comment type="caution">
    <text evidence="7">The sequence shown here is derived from an EMBL/GenBank/DDBJ whole genome shotgun (WGS) entry which is preliminary data.</text>
</comment>
<feature type="region of interest" description="Disordered" evidence="5">
    <location>
        <begin position="231"/>
        <end position="353"/>
    </location>
</feature>
<reference evidence="7 8" key="1">
    <citation type="submission" date="2017-03" db="EMBL/GenBank/DDBJ databases">
        <title>Genomes of endolithic fungi from Antarctica.</title>
        <authorList>
            <person name="Coleine C."/>
            <person name="Masonjones S."/>
            <person name="Stajich J.E."/>
        </authorList>
    </citation>
    <scope>NUCLEOTIDE SEQUENCE [LARGE SCALE GENOMIC DNA]</scope>
    <source>
        <strain evidence="7 8">CCFEE 5184</strain>
    </source>
</reference>
<comment type="subcellular location">
    <subcellularLocation>
        <location evidence="1">Cytoplasm</location>
    </subcellularLocation>
</comment>
<name>A0A4U0WPL5_9PEZI</name>
<organism evidence="7 8">
    <name type="scientific">Friedmanniomyces simplex</name>
    <dbReference type="NCBI Taxonomy" id="329884"/>
    <lineage>
        <taxon>Eukaryota</taxon>
        <taxon>Fungi</taxon>
        <taxon>Dikarya</taxon>
        <taxon>Ascomycota</taxon>
        <taxon>Pezizomycotina</taxon>
        <taxon>Dothideomycetes</taxon>
        <taxon>Dothideomycetidae</taxon>
        <taxon>Mycosphaerellales</taxon>
        <taxon>Teratosphaeriaceae</taxon>
        <taxon>Friedmanniomyces</taxon>
    </lineage>
</organism>
<keyword evidence="3" id="KW-0963">Cytoplasm</keyword>
<dbReference type="OrthoDB" id="5325112at2759"/>
<evidence type="ECO:0000256" key="5">
    <source>
        <dbReference type="SAM" id="MobiDB-lite"/>
    </source>
</evidence>
<proteinExistence type="predicted"/>
<dbReference type="GO" id="GO:0005737">
    <property type="term" value="C:cytoplasm"/>
    <property type="evidence" value="ECO:0007669"/>
    <property type="project" value="UniProtKB-SubCell"/>
</dbReference>
<keyword evidence="2" id="KW-0813">Transport</keyword>
<keyword evidence="4" id="KW-0653">Protein transport</keyword>
<evidence type="ECO:0000256" key="2">
    <source>
        <dbReference type="ARBA" id="ARBA00022448"/>
    </source>
</evidence>
<feature type="compositionally biased region" description="Polar residues" evidence="5">
    <location>
        <begin position="290"/>
        <end position="313"/>
    </location>
</feature>
<evidence type="ECO:0000256" key="4">
    <source>
        <dbReference type="ARBA" id="ARBA00022927"/>
    </source>
</evidence>
<dbReference type="GO" id="GO:0015031">
    <property type="term" value="P:protein transport"/>
    <property type="evidence" value="ECO:0007669"/>
    <property type="project" value="UniProtKB-KW"/>
</dbReference>